<keyword evidence="5 9" id="KW-0798">TonB box</keyword>
<evidence type="ECO:0000256" key="9">
    <source>
        <dbReference type="RuleBase" id="RU003357"/>
    </source>
</evidence>
<dbReference type="EMBL" id="JAKIKP010000010">
    <property type="protein sequence ID" value="MCL1143647.1"/>
    <property type="molecule type" value="Genomic_DNA"/>
</dbReference>
<dbReference type="PANTHER" id="PTHR47234">
    <property type="match status" value="1"/>
</dbReference>
<dbReference type="InterPro" id="IPR036942">
    <property type="entry name" value="Beta-barrel_TonB_sf"/>
</dbReference>
<dbReference type="InterPro" id="IPR012910">
    <property type="entry name" value="Plug_dom"/>
</dbReference>
<dbReference type="AlphaFoldDB" id="A0A9X1ZQD1"/>
<dbReference type="Gene3D" id="2.170.130.10">
    <property type="entry name" value="TonB-dependent receptor, plug domain"/>
    <property type="match status" value="1"/>
</dbReference>
<dbReference type="Pfam" id="PF07715">
    <property type="entry name" value="Plug"/>
    <property type="match status" value="1"/>
</dbReference>
<sequence>MHKNVLAHSVRLALISGAAAAAFSAPAVFAAEEDGAKVERIEVTGSRIKRTDLETASPITVFSAADIAATGVTTMEDFIQTIPAINGGAEGSTVNNGSRGFATASLRGLGSGRTLVLINGRRYASGDLNSIPTAYVERVEVLRDGASTIYGSDAIAGVINFITKKDFEGVEFQVQYDETSKGDGEKTLLSMTTGTSSDKGNVVLSLQYTDRQTIYQGDRDFSECPIFERNGEKVCGGSGTIPYGQFFAPSLTGGHVKDPQTGQIRPFDQAIDGFNYATTSYMVTPQEVFSINGAGRYELTDTLSTFIEGGFTNRKSDQLMAPEGTFWGPTMPATNQYNPMGEDIVVVRRLRETAGRAFTQDFSDYRMVFGFEGTFADTFDWDLSYNFARFVDARLDEGRVNPTRIDTLLDPDLCSADSDCPGVWNILEAGTLTPEMINYAFVPNSPIVRGETRQLLGNLSGGLGLELQGGEIMFAAGFEKRWEEYQSVPDGAASIGQIYSVAGEPTEGEISVDEVYAELDFPILEGLPFAESLRFTAAIRYSDFDFLDDSDTNTKFGLEWSPLDGLLIRATKATGFRAPGIGELFAPQSETNLAYNEPCTNYGSGSQSATVKANCAAEGLPGNFELSSNQSSTIVGGNPDLKPEESDSFTAGFVYSHDIGISVGIDFFDIEITNGIGTAGTDNVVSGCWESANFSSPLCEFVKGPSLTGDAPHSSSPYRTALGPVAGVLLTNANLSTFETSGIDFDLSYKTDIGPGDFSAVLNGTYLDKYNYTPFEGADVVEAAGKVAADQWETTLAVFSELRTNLTLSYTMDDWAFSWQTRYQSEGEDYFASDDNLDNTADSIFYHDVQATYFAFESTTISVGVKNLFDEEAPYISNNQDMNTIPASYDTAGQYLYAKLNLKF</sequence>
<keyword evidence="7 8" id="KW-0998">Cell outer membrane</keyword>
<organism evidence="13 14">
    <name type="scientific">Shewanella gaetbuli</name>
    <dbReference type="NCBI Taxonomy" id="220752"/>
    <lineage>
        <taxon>Bacteria</taxon>
        <taxon>Pseudomonadati</taxon>
        <taxon>Pseudomonadota</taxon>
        <taxon>Gammaproteobacteria</taxon>
        <taxon>Alteromonadales</taxon>
        <taxon>Shewanellaceae</taxon>
        <taxon>Shewanella</taxon>
    </lineage>
</organism>
<evidence type="ECO:0000259" key="12">
    <source>
        <dbReference type="Pfam" id="PF07715"/>
    </source>
</evidence>
<feature type="chain" id="PRO_5040877374" evidence="10">
    <location>
        <begin position="31"/>
        <end position="904"/>
    </location>
</feature>
<dbReference type="GO" id="GO:0009279">
    <property type="term" value="C:cell outer membrane"/>
    <property type="evidence" value="ECO:0007669"/>
    <property type="project" value="UniProtKB-SubCell"/>
</dbReference>
<dbReference type="Gene3D" id="2.40.170.20">
    <property type="entry name" value="TonB-dependent receptor, beta-barrel domain"/>
    <property type="match status" value="1"/>
</dbReference>
<dbReference type="Proteomes" id="UP001139333">
    <property type="component" value="Unassembled WGS sequence"/>
</dbReference>
<keyword evidence="2 8" id="KW-0813">Transport</keyword>
<evidence type="ECO:0000256" key="8">
    <source>
        <dbReference type="PROSITE-ProRule" id="PRU01360"/>
    </source>
</evidence>
<dbReference type="SUPFAM" id="SSF56935">
    <property type="entry name" value="Porins"/>
    <property type="match status" value="1"/>
</dbReference>
<keyword evidence="3 8" id="KW-1134">Transmembrane beta strand</keyword>
<dbReference type="InterPro" id="IPR037066">
    <property type="entry name" value="Plug_dom_sf"/>
</dbReference>
<evidence type="ECO:0000256" key="7">
    <source>
        <dbReference type="ARBA" id="ARBA00023237"/>
    </source>
</evidence>
<name>A0A9X1ZQD1_9GAMM</name>
<evidence type="ECO:0000313" key="14">
    <source>
        <dbReference type="Proteomes" id="UP001139333"/>
    </source>
</evidence>
<evidence type="ECO:0000259" key="11">
    <source>
        <dbReference type="Pfam" id="PF00593"/>
    </source>
</evidence>
<dbReference type="RefSeq" id="WP_248996319.1">
    <property type="nucleotide sequence ID" value="NZ_JAKIKP010000010.1"/>
</dbReference>
<comment type="caution">
    <text evidence="13">The sequence shown here is derived from an EMBL/GenBank/DDBJ whole genome shotgun (WGS) entry which is preliminary data.</text>
</comment>
<dbReference type="Pfam" id="PF00593">
    <property type="entry name" value="TonB_dep_Rec_b-barrel"/>
    <property type="match status" value="1"/>
</dbReference>
<evidence type="ECO:0000256" key="3">
    <source>
        <dbReference type="ARBA" id="ARBA00022452"/>
    </source>
</evidence>
<evidence type="ECO:0000256" key="1">
    <source>
        <dbReference type="ARBA" id="ARBA00004571"/>
    </source>
</evidence>
<evidence type="ECO:0000313" key="13">
    <source>
        <dbReference type="EMBL" id="MCL1143647.1"/>
    </source>
</evidence>
<feature type="domain" description="TonB-dependent receptor-like beta-barrel" evidence="11">
    <location>
        <begin position="354"/>
        <end position="868"/>
    </location>
</feature>
<comment type="subcellular location">
    <subcellularLocation>
        <location evidence="1 8">Cell outer membrane</location>
        <topology evidence="1 8">Multi-pass membrane protein</topology>
    </subcellularLocation>
</comment>
<evidence type="ECO:0000256" key="2">
    <source>
        <dbReference type="ARBA" id="ARBA00022448"/>
    </source>
</evidence>
<evidence type="ECO:0000256" key="10">
    <source>
        <dbReference type="SAM" id="SignalP"/>
    </source>
</evidence>
<evidence type="ECO:0000256" key="4">
    <source>
        <dbReference type="ARBA" id="ARBA00022692"/>
    </source>
</evidence>
<evidence type="ECO:0000256" key="6">
    <source>
        <dbReference type="ARBA" id="ARBA00023136"/>
    </source>
</evidence>
<feature type="signal peptide" evidence="10">
    <location>
        <begin position="1"/>
        <end position="30"/>
    </location>
</feature>
<protein>
    <submittedName>
        <fullName evidence="13">TonB-dependent receptor</fullName>
    </submittedName>
</protein>
<dbReference type="PANTHER" id="PTHR47234:SF2">
    <property type="entry name" value="TONB-DEPENDENT RECEPTOR"/>
    <property type="match status" value="1"/>
</dbReference>
<accession>A0A9X1ZQD1</accession>
<reference evidence="13" key="1">
    <citation type="submission" date="2022-01" db="EMBL/GenBank/DDBJ databases">
        <title>Whole genome-based taxonomy of the Shewanellaceae.</title>
        <authorList>
            <person name="Martin-Rodriguez A.J."/>
        </authorList>
    </citation>
    <scope>NUCLEOTIDE SEQUENCE</scope>
    <source>
        <strain evidence="13">DSM 16422</strain>
    </source>
</reference>
<dbReference type="InterPro" id="IPR000531">
    <property type="entry name" value="Beta-barrel_TonB"/>
</dbReference>
<gene>
    <name evidence="13" type="ORF">L2672_13230</name>
</gene>
<dbReference type="PROSITE" id="PS52016">
    <property type="entry name" value="TONB_DEPENDENT_REC_3"/>
    <property type="match status" value="1"/>
</dbReference>
<keyword evidence="10" id="KW-0732">Signal</keyword>
<keyword evidence="13" id="KW-0675">Receptor</keyword>
<keyword evidence="14" id="KW-1185">Reference proteome</keyword>
<comment type="similarity">
    <text evidence="8 9">Belongs to the TonB-dependent receptor family.</text>
</comment>
<feature type="domain" description="TonB-dependent receptor plug" evidence="12">
    <location>
        <begin position="53"/>
        <end position="158"/>
    </location>
</feature>
<proteinExistence type="inferred from homology"/>
<evidence type="ECO:0000256" key="5">
    <source>
        <dbReference type="ARBA" id="ARBA00023077"/>
    </source>
</evidence>
<keyword evidence="6 8" id="KW-0472">Membrane</keyword>
<dbReference type="InterPro" id="IPR039426">
    <property type="entry name" value="TonB-dep_rcpt-like"/>
</dbReference>
<keyword evidence="4 8" id="KW-0812">Transmembrane</keyword>